<accession>A0ABQ5HWL0</accession>
<dbReference type="EMBL" id="BQNB010020057">
    <property type="protein sequence ID" value="GJT91871.1"/>
    <property type="molecule type" value="Genomic_DNA"/>
</dbReference>
<comment type="caution">
    <text evidence="2">The sequence shown here is derived from an EMBL/GenBank/DDBJ whole genome shotgun (WGS) entry which is preliminary data.</text>
</comment>
<reference evidence="2" key="1">
    <citation type="journal article" date="2022" name="Int. J. Mol. Sci.">
        <title>Draft Genome of Tanacetum Coccineum: Genomic Comparison of Closely Related Tanacetum-Family Plants.</title>
        <authorList>
            <person name="Yamashiro T."/>
            <person name="Shiraishi A."/>
            <person name="Nakayama K."/>
            <person name="Satake H."/>
        </authorList>
    </citation>
    <scope>NUCLEOTIDE SEQUENCE</scope>
</reference>
<proteinExistence type="predicted"/>
<organism evidence="2 3">
    <name type="scientific">Tanacetum coccineum</name>
    <dbReference type="NCBI Taxonomy" id="301880"/>
    <lineage>
        <taxon>Eukaryota</taxon>
        <taxon>Viridiplantae</taxon>
        <taxon>Streptophyta</taxon>
        <taxon>Embryophyta</taxon>
        <taxon>Tracheophyta</taxon>
        <taxon>Spermatophyta</taxon>
        <taxon>Magnoliopsida</taxon>
        <taxon>eudicotyledons</taxon>
        <taxon>Gunneridae</taxon>
        <taxon>Pentapetalae</taxon>
        <taxon>asterids</taxon>
        <taxon>campanulids</taxon>
        <taxon>Asterales</taxon>
        <taxon>Asteraceae</taxon>
        <taxon>Asteroideae</taxon>
        <taxon>Anthemideae</taxon>
        <taxon>Anthemidinae</taxon>
        <taxon>Tanacetum</taxon>
    </lineage>
</organism>
<keyword evidence="3" id="KW-1185">Reference proteome</keyword>
<reference evidence="2" key="2">
    <citation type="submission" date="2022-01" db="EMBL/GenBank/DDBJ databases">
        <authorList>
            <person name="Yamashiro T."/>
            <person name="Shiraishi A."/>
            <person name="Satake H."/>
            <person name="Nakayama K."/>
        </authorList>
    </citation>
    <scope>NUCLEOTIDE SEQUENCE</scope>
</reference>
<sequence length="121" mass="13383">MFNKGPLITRKPVEEPPIELLKWYGYDTDLYQGDEFPGTDNDTTDNASSDEDTIQESQSPNSEGKYVPVCHIHNPKVKSPIPITGCVLGLANVHIWDDILKKFGVRKVESGAAKGKGKKKV</sequence>
<evidence type="ECO:0000313" key="3">
    <source>
        <dbReference type="Proteomes" id="UP001151760"/>
    </source>
</evidence>
<name>A0ABQ5HWL0_9ASTR</name>
<evidence type="ECO:0000313" key="2">
    <source>
        <dbReference type="EMBL" id="GJT91871.1"/>
    </source>
</evidence>
<feature type="region of interest" description="Disordered" evidence="1">
    <location>
        <begin position="32"/>
        <end position="67"/>
    </location>
</feature>
<protein>
    <submittedName>
        <fullName evidence="2">Uncharacterized protein</fullName>
    </submittedName>
</protein>
<dbReference type="Proteomes" id="UP001151760">
    <property type="component" value="Unassembled WGS sequence"/>
</dbReference>
<evidence type="ECO:0000256" key="1">
    <source>
        <dbReference type="SAM" id="MobiDB-lite"/>
    </source>
</evidence>
<gene>
    <name evidence="2" type="ORF">Tco_1080716</name>
</gene>